<sequence>MVVLEAAKAASKKFAEAAVDPRYPITKQLAKAFPPSSKNAIRRIRPRESEPVYVPTFTEVVSEQLCDDVIGYLAPTLEQHRGCTIIDANPGACLWSAKIHDFLKPKRHVLMEPDERYFDPFIKPLLETPGSTYRHVPLTGAHRMKFFNNYRIILNDPDLVARPDLPVDDPRCGQFDPSLLLIGNLARDYHREKNPNSPTTTSRVLQNMTWAAVAHELFHNRGLVRMLWWIPEYERYALFPMTELRRNAVNASWSITCEMNRVAGCDYGTPTFSANTRGRPRPDIMEAYTAKRVRDSMQALLISPLDARFETMDHLQAEIEATRERFTLVKKYSTMMPKTGAKSVPRKQLEDKLIDSLAFPQMLYADKREGVTFGVLTKTLGFRSICLRADLGLRVVRLEVGLKVLEEHGTAVPELDRLRAQLLELGEQVEKTFEKTERNKMLITQLINEQIAMFVDPPVLARDARKYEPLNAKVEEFWPQSELMLVDVMPTTRDLSVPDLAEAKEGAIVCRGLLANLIQASSQSLPDMLDRIAPNAAKDLIPQIPAATDPRKGGRLNPKNVPTRMLSPDIMEQLTKAFIEWPFKPSNVSLELAAESAASGEEENSESTEAVPGAA</sequence>
<dbReference type="Gene3D" id="1.10.8.100">
    <property type="entry name" value="Ribosomal RNA adenine dimethylase-like, domain 2"/>
    <property type="match status" value="1"/>
</dbReference>
<dbReference type="InterPro" id="IPR029063">
    <property type="entry name" value="SAM-dependent_MTases_sf"/>
</dbReference>
<accession>M2MTH8</accession>
<protein>
    <recommendedName>
        <fullName evidence="4">rRNA adenine N(6)-methyltransferase</fullName>
    </recommendedName>
</protein>
<feature type="region of interest" description="Disordered" evidence="1">
    <location>
        <begin position="594"/>
        <end position="615"/>
    </location>
</feature>
<dbReference type="GeneID" id="19113082"/>
<evidence type="ECO:0000313" key="3">
    <source>
        <dbReference type="Proteomes" id="UP000011761"/>
    </source>
</evidence>
<evidence type="ECO:0008006" key="4">
    <source>
        <dbReference type="Google" id="ProtNLM"/>
    </source>
</evidence>
<dbReference type="Gene3D" id="3.40.50.150">
    <property type="entry name" value="Vaccinia Virus protein VP39"/>
    <property type="match status" value="1"/>
</dbReference>
<dbReference type="OMA" id="VDILDLW"/>
<dbReference type="OrthoDB" id="16079at2759"/>
<organism evidence="2 3">
    <name type="scientific">Baudoinia panamericana (strain UAMH 10762)</name>
    <name type="common">Angels' share fungus</name>
    <name type="synonym">Baudoinia compniacensis (strain UAMH 10762)</name>
    <dbReference type="NCBI Taxonomy" id="717646"/>
    <lineage>
        <taxon>Eukaryota</taxon>
        <taxon>Fungi</taxon>
        <taxon>Dikarya</taxon>
        <taxon>Ascomycota</taxon>
        <taxon>Pezizomycotina</taxon>
        <taxon>Dothideomycetes</taxon>
        <taxon>Dothideomycetidae</taxon>
        <taxon>Mycosphaerellales</taxon>
        <taxon>Teratosphaeriaceae</taxon>
        <taxon>Baudoinia</taxon>
    </lineage>
</organism>
<dbReference type="HOGENOM" id="CLU_014537_1_0_1"/>
<evidence type="ECO:0000256" key="1">
    <source>
        <dbReference type="SAM" id="MobiDB-lite"/>
    </source>
</evidence>
<gene>
    <name evidence="2" type="ORF">BAUCODRAFT_368216</name>
</gene>
<dbReference type="AlphaFoldDB" id="M2MTH8"/>
<dbReference type="eggNOG" id="ENOG502QY7G">
    <property type="taxonomic scope" value="Eukaryota"/>
</dbReference>
<keyword evidence="3" id="KW-1185">Reference proteome</keyword>
<evidence type="ECO:0000313" key="2">
    <source>
        <dbReference type="EMBL" id="EMD00212.1"/>
    </source>
</evidence>
<proteinExistence type="predicted"/>
<dbReference type="Proteomes" id="UP000011761">
    <property type="component" value="Unassembled WGS sequence"/>
</dbReference>
<dbReference type="RefSeq" id="XP_007672712.1">
    <property type="nucleotide sequence ID" value="XM_007674522.1"/>
</dbReference>
<name>M2MTH8_BAUPA</name>
<dbReference type="InterPro" id="IPR023165">
    <property type="entry name" value="rRNA_Ade_diMease-like_C"/>
</dbReference>
<reference evidence="2 3" key="1">
    <citation type="journal article" date="2012" name="PLoS Pathog.">
        <title>Diverse lifestyles and strategies of plant pathogenesis encoded in the genomes of eighteen Dothideomycetes fungi.</title>
        <authorList>
            <person name="Ohm R.A."/>
            <person name="Feau N."/>
            <person name="Henrissat B."/>
            <person name="Schoch C.L."/>
            <person name="Horwitz B.A."/>
            <person name="Barry K.W."/>
            <person name="Condon B.J."/>
            <person name="Copeland A.C."/>
            <person name="Dhillon B."/>
            <person name="Glaser F."/>
            <person name="Hesse C.N."/>
            <person name="Kosti I."/>
            <person name="LaButti K."/>
            <person name="Lindquist E.A."/>
            <person name="Lucas S."/>
            <person name="Salamov A.A."/>
            <person name="Bradshaw R.E."/>
            <person name="Ciuffetti L."/>
            <person name="Hamelin R.C."/>
            <person name="Kema G.H.J."/>
            <person name="Lawrence C."/>
            <person name="Scott J.A."/>
            <person name="Spatafora J.W."/>
            <person name="Turgeon B.G."/>
            <person name="de Wit P.J.G.M."/>
            <person name="Zhong S."/>
            <person name="Goodwin S.B."/>
            <person name="Grigoriev I.V."/>
        </authorList>
    </citation>
    <scope>NUCLEOTIDE SEQUENCE [LARGE SCALE GENOMIC DNA]</scope>
    <source>
        <strain evidence="2 3">UAMH 10762</strain>
    </source>
</reference>
<feature type="region of interest" description="Disordered" evidence="1">
    <location>
        <begin position="544"/>
        <end position="564"/>
    </location>
</feature>
<dbReference type="EMBL" id="KB445551">
    <property type="protein sequence ID" value="EMD00212.1"/>
    <property type="molecule type" value="Genomic_DNA"/>
</dbReference>
<dbReference type="KEGG" id="bcom:BAUCODRAFT_368216"/>